<evidence type="ECO:0008006" key="4">
    <source>
        <dbReference type="Google" id="ProtNLM"/>
    </source>
</evidence>
<dbReference type="AlphaFoldDB" id="A0A0N8PZW4"/>
<dbReference type="EMBL" id="KQ474083">
    <property type="protein sequence ID" value="KPV73453.1"/>
    <property type="molecule type" value="Genomic_DNA"/>
</dbReference>
<name>A0A0N8PZW4_RHOGW</name>
<organism evidence="2 3">
    <name type="scientific">Rhodotorula graminis (strain WP1)</name>
    <dbReference type="NCBI Taxonomy" id="578459"/>
    <lineage>
        <taxon>Eukaryota</taxon>
        <taxon>Fungi</taxon>
        <taxon>Dikarya</taxon>
        <taxon>Basidiomycota</taxon>
        <taxon>Pucciniomycotina</taxon>
        <taxon>Microbotryomycetes</taxon>
        <taxon>Sporidiobolales</taxon>
        <taxon>Sporidiobolaceae</taxon>
        <taxon>Rhodotorula</taxon>
    </lineage>
</organism>
<feature type="region of interest" description="Disordered" evidence="1">
    <location>
        <begin position="329"/>
        <end position="348"/>
    </location>
</feature>
<dbReference type="RefSeq" id="XP_018269502.1">
    <property type="nucleotide sequence ID" value="XM_018417719.1"/>
</dbReference>
<dbReference type="OrthoDB" id="198652at2759"/>
<keyword evidence="3" id="KW-1185">Reference proteome</keyword>
<dbReference type="Proteomes" id="UP000053890">
    <property type="component" value="Unassembled WGS sequence"/>
</dbReference>
<feature type="region of interest" description="Disordered" evidence="1">
    <location>
        <begin position="175"/>
        <end position="195"/>
    </location>
</feature>
<proteinExistence type="predicted"/>
<dbReference type="GO" id="GO:0008962">
    <property type="term" value="F:phosphatidylglycerophosphatase activity"/>
    <property type="evidence" value="ECO:0007669"/>
    <property type="project" value="InterPro"/>
</dbReference>
<feature type="region of interest" description="Disordered" evidence="1">
    <location>
        <begin position="520"/>
        <end position="539"/>
    </location>
</feature>
<dbReference type="InterPro" id="IPR027706">
    <property type="entry name" value="PGP_Pase"/>
</dbReference>
<evidence type="ECO:0000313" key="2">
    <source>
        <dbReference type="EMBL" id="KPV73453.1"/>
    </source>
</evidence>
<dbReference type="STRING" id="578459.A0A0N8PZW4"/>
<feature type="compositionally biased region" description="Low complexity" evidence="1">
    <location>
        <begin position="175"/>
        <end position="190"/>
    </location>
</feature>
<evidence type="ECO:0000313" key="3">
    <source>
        <dbReference type="Proteomes" id="UP000053890"/>
    </source>
</evidence>
<gene>
    <name evidence="2" type="ORF">RHOBADRAFT_55190</name>
</gene>
<protein>
    <recommendedName>
        <fullName evidence="4">Mitochondrial PGP phosphatase</fullName>
    </recommendedName>
</protein>
<dbReference type="Pfam" id="PF09419">
    <property type="entry name" value="PGP_phosphatase"/>
    <property type="match status" value="1"/>
</dbReference>
<reference evidence="2 3" key="1">
    <citation type="journal article" date="2015" name="Front. Microbiol.">
        <title>Genome sequence of the plant growth promoting endophytic yeast Rhodotorula graminis WP1.</title>
        <authorList>
            <person name="Firrincieli A."/>
            <person name="Otillar R."/>
            <person name="Salamov A."/>
            <person name="Schmutz J."/>
            <person name="Khan Z."/>
            <person name="Redman R.S."/>
            <person name="Fleck N.D."/>
            <person name="Lindquist E."/>
            <person name="Grigoriev I.V."/>
            <person name="Doty S.L."/>
        </authorList>
    </citation>
    <scope>NUCLEOTIDE SEQUENCE [LARGE SCALE GENOMIC DNA]</scope>
    <source>
        <strain evidence="2 3">WP1</strain>
    </source>
</reference>
<evidence type="ECO:0000256" key="1">
    <source>
        <dbReference type="SAM" id="MobiDB-lite"/>
    </source>
</evidence>
<accession>A0A0N8PZW4</accession>
<sequence length="539" mass="57258">MTNWPGIQATLVALVRPHILQPALRVPSIASLDLAKLRNDAQVDAVVIDKDNCIAQPRSDSLADDPNLRRAWQDLVDTFGPANVLVVSNSAGDSRKDPLTIQAQALSRNLGVPVLVHPSPKPAHACVHQVAAHFLASRDHLARPPAHDDHVGLSTTTAQVGQVVFSPLARARLASSPSPSSFQQHAPSPADALPHRRKRTRILVIGDRLATDMVLAHRLSALTLPLALPSSASSPSSSILGLLRRRTTRRTLGAPGDVIEAVPILTTHLWAREGAGTTLVRWLERAALWGLGGRGARRRAAARRCREHGEDEVDWSRFVKGYAAPGLAPPSASLPETSPSAPAAPVAARLPSPSLPSLTTLAALPSRLQAATLALPSRLSRLPSLFLAHLQRLPSHLLVVARRTAHRALGALERRLPSYLARLGADDGLLARLVGIYARPGTLAPSPTGALRPIGRGEVVDPAARDSVRRAGGALERFVDRVGDGVEGVWAEARRRAERGASVGKSAASGVEQVKRWVVRRGGQGPAAAGPVKVEDKRA</sequence>
<dbReference type="GeneID" id="28978167"/>